<keyword evidence="7" id="KW-1133">Transmembrane helix</keyword>
<dbReference type="Pfam" id="PF00084">
    <property type="entry name" value="Sushi"/>
    <property type="match status" value="1"/>
</dbReference>
<gene>
    <name evidence="9" type="ORF">DPMN_078742</name>
</gene>
<feature type="disulfide bond" evidence="6">
    <location>
        <begin position="71"/>
        <end position="98"/>
    </location>
</feature>
<evidence type="ECO:0000256" key="7">
    <source>
        <dbReference type="SAM" id="Phobius"/>
    </source>
</evidence>
<evidence type="ECO:0000259" key="8">
    <source>
        <dbReference type="PROSITE" id="PS50923"/>
    </source>
</evidence>
<accession>A0A9D3YRQ4</accession>
<sequence>MGSRVMALAHEVSAQRTGVGGFDSYSRRDFIIVDIPFQKRFDSCPEPDIPANGRVSTTNGLGLEQAIYYSCIQGIELVGLTKRMCEAASTWSGTEPTCLIPMFPDILLAFGSILILLVIVDVFVIGVCVYYRYCRNK</sequence>
<feature type="transmembrane region" description="Helical" evidence="7">
    <location>
        <begin position="106"/>
        <end position="131"/>
    </location>
</feature>
<keyword evidence="7" id="KW-0472">Membrane</keyword>
<dbReference type="Proteomes" id="UP000828390">
    <property type="component" value="Unassembled WGS sequence"/>
</dbReference>
<dbReference type="SUPFAM" id="SSF57535">
    <property type="entry name" value="Complement control module/SCR domain"/>
    <property type="match status" value="1"/>
</dbReference>
<dbReference type="SMART" id="SM00032">
    <property type="entry name" value="CCP"/>
    <property type="match status" value="1"/>
</dbReference>
<dbReference type="PANTHER" id="PTHR46393:SF7">
    <property type="entry name" value="COMPLEMENT C2"/>
    <property type="match status" value="1"/>
</dbReference>
<dbReference type="PANTHER" id="PTHR46393">
    <property type="entry name" value="SUSHI DOMAIN-CONTAINING PROTEIN"/>
    <property type="match status" value="1"/>
</dbReference>
<dbReference type="CDD" id="cd00033">
    <property type="entry name" value="CCP"/>
    <property type="match status" value="1"/>
</dbReference>
<evidence type="ECO:0000256" key="5">
    <source>
        <dbReference type="ARBA" id="ARBA00023180"/>
    </source>
</evidence>
<comment type="caution">
    <text evidence="9">The sequence shown here is derived from an EMBL/GenBank/DDBJ whole genome shotgun (WGS) entry which is preliminary data.</text>
</comment>
<dbReference type="InterPro" id="IPR000436">
    <property type="entry name" value="Sushi_SCR_CCP_dom"/>
</dbReference>
<evidence type="ECO:0000313" key="9">
    <source>
        <dbReference type="EMBL" id="KAH3703700.1"/>
    </source>
</evidence>
<dbReference type="EMBL" id="JAIWYP010000015">
    <property type="protein sequence ID" value="KAH3703700.1"/>
    <property type="molecule type" value="Genomic_DNA"/>
</dbReference>
<keyword evidence="7" id="KW-0812">Transmembrane</keyword>
<keyword evidence="10" id="KW-1185">Reference proteome</keyword>
<keyword evidence="5" id="KW-0325">Glycoprotein</keyword>
<name>A0A9D3YRQ4_DREPO</name>
<proteinExistence type="predicted"/>
<dbReference type="AlphaFoldDB" id="A0A9D3YRQ4"/>
<comment type="caution">
    <text evidence="6">Lacks conserved residue(s) required for the propagation of feature annotation.</text>
</comment>
<dbReference type="Gene3D" id="2.10.70.10">
    <property type="entry name" value="Complement Module, domain 1"/>
    <property type="match status" value="1"/>
</dbReference>
<evidence type="ECO:0000256" key="1">
    <source>
        <dbReference type="ARBA" id="ARBA00022659"/>
    </source>
</evidence>
<reference evidence="9" key="2">
    <citation type="submission" date="2020-11" db="EMBL/GenBank/DDBJ databases">
        <authorList>
            <person name="McCartney M.A."/>
            <person name="Auch B."/>
            <person name="Kono T."/>
            <person name="Mallez S."/>
            <person name="Becker A."/>
            <person name="Gohl D.M."/>
            <person name="Silverstein K.A.T."/>
            <person name="Koren S."/>
            <person name="Bechman K.B."/>
            <person name="Herman A."/>
            <person name="Abrahante J.E."/>
            <person name="Garbe J."/>
        </authorList>
    </citation>
    <scope>NUCLEOTIDE SEQUENCE</scope>
    <source>
        <strain evidence="9">Duluth1</strain>
        <tissue evidence="9">Whole animal</tissue>
    </source>
</reference>
<evidence type="ECO:0000256" key="6">
    <source>
        <dbReference type="PROSITE-ProRule" id="PRU00302"/>
    </source>
</evidence>
<protein>
    <recommendedName>
        <fullName evidence="8">Sushi domain-containing protein</fullName>
    </recommendedName>
</protein>
<feature type="non-terminal residue" evidence="9">
    <location>
        <position position="1"/>
    </location>
</feature>
<evidence type="ECO:0000256" key="2">
    <source>
        <dbReference type="ARBA" id="ARBA00022729"/>
    </source>
</evidence>
<keyword evidence="1 6" id="KW-0768">Sushi</keyword>
<feature type="domain" description="Sushi" evidence="8">
    <location>
        <begin position="42"/>
        <end position="100"/>
    </location>
</feature>
<evidence type="ECO:0000256" key="4">
    <source>
        <dbReference type="ARBA" id="ARBA00023157"/>
    </source>
</evidence>
<reference evidence="9" key="1">
    <citation type="journal article" date="2019" name="bioRxiv">
        <title>The Genome of the Zebra Mussel, Dreissena polymorpha: A Resource for Invasive Species Research.</title>
        <authorList>
            <person name="McCartney M.A."/>
            <person name="Auch B."/>
            <person name="Kono T."/>
            <person name="Mallez S."/>
            <person name="Zhang Y."/>
            <person name="Obille A."/>
            <person name="Becker A."/>
            <person name="Abrahante J.E."/>
            <person name="Garbe J."/>
            <person name="Badalamenti J.P."/>
            <person name="Herman A."/>
            <person name="Mangelson H."/>
            <person name="Liachko I."/>
            <person name="Sullivan S."/>
            <person name="Sone E.D."/>
            <person name="Koren S."/>
            <person name="Silverstein K.A.T."/>
            <person name="Beckman K.B."/>
            <person name="Gohl D.M."/>
        </authorList>
    </citation>
    <scope>NUCLEOTIDE SEQUENCE</scope>
    <source>
        <strain evidence="9">Duluth1</strain>
        <tissue evidence="9">Whole animal</tissue>
    </source>
</reference>
<keyword evidence="4 6" id="KW-1015">Disulfide bond</keyword>
<keyword evidence="2" id="KW-0732">Signal</keyword>
<dbReference type="InterPro" id="IPR035976">
    <property type="entry name" value="Sushi/SCR/CCP_sf"/>
</dbReference>
<dbReference type="PROSITE" id="PS50923">
    <property type="entry name" value="SUSHI"/>
    <property type="match status" value="1"/>
</dbReference>
<evidence type="ECO:0000256" key="3">
    <source>
        <dbReference type="ARBA" id="ARBA00022737"/>
    </source>
</evidence>
<organism evidence="9 10">
    <name type="scientific">Dreissena polymorpha</name>
    <name type="common">Zebra mussel</name>
    <name type="synonym">Mytilus polymorpha</name>
    <dbReference type="NCBI Taxonomy" id="45954"/>
    <lineage>
        <taxon>Eukaryota</taxon>
        <taxon>Metazoa</taxon>
        <taxon>Spiralia</taxon>
        <taxon>Lophotrochozoa</taxon>
        <taxon>Mollusca</taxon>
        <taxon>Bivalvia</taxon>
        <taxon>Autobranchia</taxon>
        <taxon>Heteroconchia</taxon>
        <taxon>Euheterodonta</taxon>
        <taxon>Imparidentia</taxon>
        <taxon>Neoheterodontei</taxon>
        <taxon>Myida</taxon>
        <taxon>Dreissenoidea</taxon>
        <taxon>Dreissenidae</taxon>
        <taxon>Dreissena</taxon>
    </lineage>
</organism>
<keyword evidence="3" id="KW-0677">Repeat</keyword>
<evidence type="ECO:0000313" key="10">
    <source>
        <dbReference type="Proteomes" id="UP000828390"/>
    </source>
</evidence>